<sequence>MDYDLPRNSRRQPQIVRRRHAIDNEPGLIAPAYRVNDRPGLRRAASTGQTVEARQIVESSIEAIQLLGLHQSLECLVDPSARPEIEKIHRRPHCAGDGGDAVENLWFEIE</sequence>
<dbReference type="KEGG" id="ssan:NX02_19665"/>
<evidence type="ECO:0000313" key="1">
    <source>
        <dbReference type="EMBL" id="AHE55592.1"/>
    </source>
</evidence>
<proteinExistence type="predicted"/>
<reference evidence="1 2" key="1">
    <citation type="submission" date="2013-07" db="EMBL/GenBank/DDBJ databases">
        <title>Completed genome of Sphingomonas sanxanigenens NX02.</title>
        <authorList>
            <person name="Ma T."/>
            <person name="Huang H."/>
            <person name="Wu M."/>
            <person name="Li X."/>
            <person name="Li G."/>
        </authorList>
    </citation>
    <scope>NUCLEOTIDE SEQUENCE [LARGE SCALE GENOMIC DNA]</scope>
    <source>
        <strain evidence="1 2">NX02</strain>
    </source>
</reference>
<organism evidence="1 2">
    <name type="scientific">Sphingomonas sanxanigenens DSM 19645 = NX02</name>
    <dbReference type="NCBI Taxonomy" id="1123269"/>
    <lineage>
        <taxon>Bacteria</taxon>
        <taxon>Pseudomonadati</taxon>
        <taxon>Pseudomonadota</taxon>
        <taxon>Alphaproteobacteria</taxon>
        <taxon>Sphingomonadales</taxon>
        <taxon>Sphingomonadaceae</taxon>
        <taxon>Sphingomonas</taxon>
    </lineage>
</organism>
<evidence type="ECO:0000313" key="2">
    <source>
        <dbReference type="Proteomes" id="UP000018851"/>
    </source>
</evidence>
<name>W0AGD3_9SPHN</name>
<dbReference type="Proteomes" id="UP000018851">
    <property type="component" value="Chromosome"/>
</dbReference>
<accession>W0AGD3</accession>
<gene>
    <name evidence="1" type="ORF">NX02_19665</name>
</gene>
<protein>
    <submittedName>
        <fullName evidence="1">Uncharacterized protein</fullName>
    </submittedName>
</protein>
<dbReference type="HOGENOM" id="CLU_2169470_0_0_5"/>
<dbReference type="EMBL" id="CP006644">
    <property type="protein sequence ID" value="AHE55592.1"/>
    <property type="molecule type" value="Genomic_DNA"/>
</dbReference>
<dbReference type="AlphaFoldDB" id="W0AGD3"/>
<keyword evidence="2" id="KW-1185">Reference proteome</keyword>